<proteinExistence type="predicted"/>
<sequence>MQKIFKSHDLHLDIKIRLLRCYVFSVLFYGVEAWTLTEASAKKIEAFEMWLYRRILRVSWKDKVTNKEILRRMNKELEVLYIIKVRKLQYLGHIMRNENRYQLLQKIIQGKVYGKRGVGRRRISWLKNLRTWFNQTTTQLFRAAVNKIVIANMIANIRTG</sequence>
<name>A0A8D8Q737_9HEMI</name>
<organism evidence="1">
    <name type="scientific">Cacopsylla melanoneura</name>
    <dbReference type="NCBI Taxonomy" id="428564"/>
    <lineage>
        <taxon>Eukaryota</taxon>
        <taxon>Metazoa</taxon>
        <taxon>Ecdysozoa</taxon>
        <taxon>Arthropoda</taxon>
        <taxon>Hexapoda</taxon>
        <taxon>Insecta</taxon>
        <taxon>Pterygota</taxon>
        <taxon>Neoptera</taxon>
        <taxon>Paraneoptera</taxon>
        <taxon>Hemiptera</taxon>
        <taxon>Sternorrhyncha</taxon>
        <taxon>Psylloidea</taxon>
        <taxon>Psyllidae</taxon>
        <taxon>Psyllinae</taxon>
        <taxon>Cacopsylla</taxon>
    </lineage>
</organism>
<dbReference type="PANTHER" id="PTHR47027:SF20">
    <property type="entry name" value="REVERSE TRANSCRIPTASE-LIKE PROTEIN WITH RNA-DIRECTED DNA POLYMERASE DOMAIN"/>
    <property type="match status" value="1"/>
</dbReference>
<evidence type="ECO:0000313" key="1">
    <source>
        <dbReference type="EMBL" id="CAG6626287.1"/>
    </source>
</evidence>
<dbReference type="PANTHER" id="PTHR47027">
    <property type="entry name" value="REVERSE TRANSCRIPTASE DOMAIN-CONTAINING PROTEIN"/>
    <property type="match status" value="1"/>
</dbReference>
<dbReference type="EMBL" id="HBUF01062204">
    <property type="protein sequence ID" value="CAG6626287.1"/>
    <property type="molecule type" value="Transcribed_RNA"/>
</dbReference>
<reference evidence="1" key="1">
    <citation type="submission" date="2021-05" db="EMBL/GenBank/DDBJ databases">
        <authorList>
            <person name="Alioto T."/>
            <person name="Alioto T."/>
            <person name="Gomez Garrido J."/>
        </authorList>
    </citation>
    <scope>NUCLEOTIDE SEQUENCE</scope>
</reference>
<protein>
    <submittedName>
        <fullName evidence="1">Uncharacterized protein</fullName>
    </submittedName>
</protein>
<accession>A0A8D8Q737</accession>
<dbReference type="AlphaFoldDB" id="A0A8D8Q737"/>